<feature type="compositionally biased region" description="Acidic residues" evidence="1">
    <location>
        <begin position="15"/>
        <end position="41"/>
    </location>
</feature>
<gene>
    <name evidence="2" type="ORF">HB778_30375</name>
</gene>
<evidence type="ECO:0000313" key="2">
    <source>
        <dbReference type="EMBL" id="QND60373.1"/>
    </source>
</evidence>
<sequence>MARDTHTEAELSMLTDDEREGLLDDDVVDEGADEEIDDELVANDAATAAAPSSRNVPTRGSPPATIRTPRMRWPHASRSPPTPKKRPRRLQPRMLPRHRRLWTPPARPQWLRRPLRP</sequence>
<name>A0A7G6T0U1_9HYPH</name>
<accession>A0A7G6T0U1</accession>
<organism evidence="2 3">
    <name type="scientific">Mesorhizobium huakuii</name>
    <dbReference type="NCBI Taxonomy" id="28104"/>
    <lineage>
        <taxon>Bacteria</taxon>
        <taxon>Pseudomonadati</taxon>
        <taxon>Pseudomonadota</taxon>
        <taxon>Alphaproteobacteria</taxon>
        <taxon>Hyphomicrobiales</taxon>
        <taxon>Phyllobacteriaceae</taxon>
        <taxon>Mesorhizobium</taxon>
    </lineage>
</organism>
<protein>
    <submittedName>
        <fullName evidence="2">Uncharacterized protein</fullName>
    </submittedName>
</protein>
<feature type="region of interest" description="Disordered" evidence="1">
    <location>
        <begin position="1"/>
        <end position="117"/>
    </location>
</feature>
<dbReference type="Proteomes" id="UP000515465">
    <property type="component" value="Chromosome"/>
</dbReference>
<dbReference type="EMBL" id="CP050296">
    <property type="protein sequence ID" value="QND60373.1"/>
    <property type="molecule type" value="Genomic_DNA"/>
</dbReference>
<evidence type="ECO:0000313" key="3">
    <source>
        <dbReference type="Proteomes" id="UP000515465"/>
    </source>
</evidence>
<reference evidence="3" key="1">
    <citation type="journal article" date="2020" name="Mol. Plant Microbe">
        <title>Rhizobial microsymbionts of the narrowly endemic Oxytropis species growing in Kamchatka are characterized by significant genetic diversity and possess a set of genes that are associated with T3SS and T6SS secretion systems and can affect the development of symbiosis.</title>
        <authorList>
            <person name="Safronova V."/>
            <person name="Guro P."/>
            <person name="Sazanova A."/>
            <person name="Kuznetsova I."/>
            <person name="Belimov A."/>
            <person name="Yakubov V."/>
            <person name="Chirak E."/>
            <person name="Afonin A."/>
            <person name="Gogolev Y."/>
            <person name="Andronov E."/>
            <person name="Tikhonovich I."/>
        </authorList>
    </citation>
    <scope>NUCLEOTIDE SEQUENCE [LARGE SCALE GENOMIC DNA]</scope>
    <source>
        <strain evidence="3">583</strain>
    </source>
</reference>
<dbReference type="RefSeq" id="WP_183459239.1">
    <property type="nucleotide sequence ID" value="NZ_CP050296.1"/>
</dbReference>
<dbReference type="AlphaFoldDB" id="A0A7G6T0U1"/>
<feature type="compositionally biased region" description="Basic residues" evidence="1">
    <location>
        <begin position="83"/>
        <end position="101"/>
    </location>
</feature>
<proteinExistence type="predicted"/>
<evidence type="ECO:0000256" key="1">
    <source>
        <dbReference type="SAM" id="MobiDB-lite"/>
    </source>
</evidence>